<name>A0A6L5R5L9_9MICO</name>
<dbReference type="Pfam" id="PF05899">
    <property type="entry name" value="Cupin_3"/>
    <property type="match status" value="1"/>
</dbReference>
<comment type="caution">
    <text evidence="2">The sequence shown here is derived from an EMBL/GenBank/DDBJ whole genome shotgun (WGS) entry which is preliminary data.</text>
</comment>
<dbReference type="AlphaFoldDB" id="A0A6L5R5L9"/>
<organism evidence="2 3">
    <name type="scientific">Agromyces kandeliae</name>
    <dbReference type="NCBI Taxonomy" id="2666141"/>
    <lineage>
        <taxon>Bacteria</taxon>
        <taxon>Bacillati</taxon>
        <taxon>Actinomycetota</taxon>
        <taxon>Actinomycetes</taxon>
        <taxon>Micrococcales</taxon>
        <taxon>Microbacteriaceae</taxon>
        <taxon>Agromyces</taxon>
    </lineage>
</organism>
<sequence>MNRATDYSPIDLLALALEPTGAPARVLAGDPRTSEHVLAAHDGVEIGVWEVTPGEFASVKPESGEVMQFLTGEGSIEHDDGAVTGIAPGAVLVLQPGWSGKWRVTATVRKVYTIFDAPVADPSGGAETHRNIADI</sequence>
<dbReference type="PANTHER" id="PTHR40943">
    <property type="entry name" value="CYTOPLASMIC PROTEIN-RELATED"/>
    <property type="match status" value="1"/>
</dbReference>
<proteinExistence type="predicted"/>
<feature type="domain" description="(S)-ureidoglycine aminohydrolase cupin" evidence="1">
    <location>
        <begin position="40"/>
        <end position="112"/>
    </location>
</feature>
<dbReference type="InterPro" id="IPR014710">
    <property type="entry name" value="RmlC-like_jellyroll"/>
</dbReference>
<dbReference type="EMBL" id="WKJD01000018">
    <property type="protein sequence ID" value="MRX44628.1"/>
    <property type="molecule type" value="Genomic_DNA"/>
</dbReference>
<evidence type="ECO:0000313" key="3">
    <source>
        <dbReference type="Proteomes" id="UP000476511"/>
    </source>
</evidence>
<dbReference type="PANTHER" id="PTHR40943:SF1">
    <property type="entry name" value="CYTOPLASMIC PROTEIN"/>
    <property type="match status" value="1"/>
</dbReference>
<dbReference type="InterPro" id="IPR008579">
    <property type="entry name" value="UGlyAH_Cupin_dom"/>
</dbReference>
<keyword evidence="3" id="KW-1185">Reference proteome</keyword>
<reference evidence="2 3" key="1">
    <citation type="submission" date="2019-11" db="EMBL/GenBank/DDBJ databases">
        <title>Agromyces kandeliae sp. nov., isolated from mangrove soil.</title>
        <authorList>
            <person name="Wang R."/>
        </authorList>
    </citation>
    <scope>NUCLEOTIDE SEQUENCE [LARGE SCALE GENOMIC DNA]</scope>
    <source>
        <strain evidence="2 3">Q22</strain>
    </source>
</reference>
<evidence type="ECO:0000259" key="1">
    <source>
        <dbReference type="Pfam" id="PF05899"/>
    </source>
</evidence>
<dbReference type="SUPFAM" id="SSF51182">
    <property type="entry name" value="RmlC-like cupins"/>
    <property type="match status" value="1"/>
</dbReference>
<dbReference type="RefSeq" id="WP_154347116.1">
    <property type="nucleotide sequence ID" value="NZ_WKJD01000018.1"/>
</dbReference>
<dbReference type="Gene3D" id="2.60.120.10">
    <property type="entry name" value="Jelly Rolls"/>
    <property type="match status" value="1"/>
</dbReference>
<evidence type="ECO:0000313" key="2">
    <source>
        <dbReference type="EMBL" id="MRX44628.1"/>
    </source>
</evidence>
<accession>A0A6L5R5L9</accession>
<protein>
    <submittedName>
        <fullName evidence="2">DUF861 domain-containing protein</fullName>
    </submittedName>
</protein>
<gene>
    <name evidence="2" type="ORF">GJR97_12945</name>
</gene>
<dbReference type="InterPro" id="IPR011051">
    <property type="entry name" value="RmlC_Cupin_sf"/>
</dbReference>
<dbReference type="Proteomes" id="UP000476511">
    <property type="component" value="Unassembled WGS sequence"/>
</dbReference>